<proteinExistence type="predicted"/>
<accession>A0AAV5T649</accession>
<keyword evidence="2" id="KW-0812">Transmembrane</keyword>
<keyword evidence="4" id="KW-1185">Reference proteome</keyword>
<feature type="compositionally biased region" description="Basic residues" evidence="1">
    <location>
        <begin position="99"/>
        <end position="112"/>
    </location>
</feature>
<sequence length="140" mass="15509">PVAPSHSLSSPFQTSMLNTTDTHEKVICLLPVNGPNEIYGYIGIVIIALLAVYSLTITVCFCVMRKKSNPAKPESAVKPSELTRLSNGSGSSRTDKEEKKKRRSSKYEKKKCRVSESKNVRTETVDDVHSNWGPVQPEVM</sequence>
<comment type="caution">
    <text evidence="3">The sequence shown here is derived from an EMBL/GenBank/DDBJ whole genome shotgun (WGS) entry which is preliminary data.</text>
</comment>
<dbReference type="Proteomes" id="UP001432027">
    <property type="component" value="Unassembled WGS sequence"/>
</dbReference>
<reference evidence="3" key="1">
    <citation type="submission" date="2023-10" db="EMBL/GenBank/DDBJ databases">
        <title>Genome assembly of Pristionchus species.</title>
        <authorList>
            <person name="Yoshida K."/>
            <person name="Sommer R.J."/>
        </authorList>
    </citation>
    <scope>NUCLEOTIDE SEQUENCE</scope>
    <source>
        <strain evidence="3">RS0144</strain>
    </source>
</reference>
<evidence type="ECO:0000256" key="1">
    <source>
        <dbReference type="SAM" id="MobiDB-lite"/>
    </source>
</evidence>
<feature type="transmembrane region" description="Helical" evidence="2">
    <location>
        <begin position="38"/>
        <end position="64"/>
    </location>
</feature>
<name>A0AAV5T649_9BILA</name>
<keyword evidence="2" id="KW-0472">Membrane</keyword>
<evidence type="ECO:0000313" key="4">
    <source>
        <dbReference type="Proteomes" id="UP001432027"/>
    </source>
</evidence>
<organism evidence="3 4">
    <name type="scientific">Pristionchus entomophagus</name>
    <dbReference type="NCBI Taxonomy" id="358040"/>
    <lineage>
        <taxon>Eukaryota</taxon>
        <taxon>Metazoa</taxon>
        <taxon>Ecdysozoa</taxon>
        <taxon>Nematoda</taxon>
        <taxon>Chromadorea</taxon>
        <taxon>Rhabditida</taxon>
        <taxon>Rhabditina</taxon>
        <taxon>Diplogasteromorpha</taxon>
        <taxon>Diplogasteroidea</taxon>
        <taxon>Neodiplogasteridae</taxon>
        <taxon>Pristionchus</taxon>
    </lineage>
</organism>
<dbReference type="EMBL" id="BTSX01000003">
    <property type="protein sequence ID" value="GMS88014.1"/>
    <property type="molecule type" value="Genomic_DNA"/>
</dbReference>
<dbReference type="AlphaFoldDB" id="A0AAV5T649"/>
<gene>
    <name evidence="3" type="ORF">PENTCL1PPCAC_10189</name>
</gene>
<keyword evidence="2" id="KW-1133">Transmembrane helix</keyword>
<protein>
    <submittedName>
        <fullName evidence="3">Uncharacterized protein</fullName>
    </submittedName>
</protein>
<feature type="region of interest" description="Disordered" evidence="1">
    <location>
        <begin position="68"/>
        <end position="140"/>
    </location>
</feature>
<evidence type="ECO:0000256" key="2">
    <source>
        <dbReference type="SAM" id="Phobius"/>
    </source>
</evidence>
<feature type="non-terminal residue" evidence="3">
    <location>
        <position position="1"/>
    </location>
</feature>
<feature type="compositionally biased region" description="Basic and acidic residues" evidence="1">
    <location>
        <begin position="113"/>
        <end position="129"/>
    </location>
</feature>
<evidence type="ECO:0000313" key="3">
    <source>
        <dbReference type="EMBL" id="GMS88014.1"/>
    </source>
</evidence>